<feature type="transmembrane region" description="Helical" evidence="1">
    <location>
        <begin position="33"/>
        <end position="53"/>
    </location>
</feature>
<keyword evidence="1" id="KW-0472">Membrane</keyword>
<dbReference type="PIRSF" id="PIRSF021239">
    <property type="entry name" value="UCP021239"/>
    <property type="match status" value="1"/>
</dbReference>
<reference evidence="2 3" key="1">
    <citation type="submission" date="2016-10" db="EMBL/GenBank/DDBJ databases">
        <authorList>
            <person name="Varghese N."/>
            <person name="Submissions S."/>
        </authorList>
    </citation>
    <scope>NUCLEOTIDE SEQUENCE [LARGE SCALE GENOMIC DNA]</scope>
    <source>
        <strain evidence="2 3">DSM 18839</strain>
    </source>
</reference>
<evidence type="ECO:0008006" key="4">
    <source>
        <dbReference type="Google" id="ProtNLM"/>
    </source>
</evidence>
<dbReference type="Proteomes" id="UP000198615">
    <property type="component" value="Unassembled WGS sequence"/>
</dbReference>
<dbReference type="EMBL" id="FNBW01000002">
    <property type="protein sequence ID" value="SDF31507.1"/>
    <property type="molecule type" value="Genomic_DNA"/>
</dbReference>
<evidence type="ECO:0000256" key="1">
    <source>
        <dbReference type="SAM" id="Phobius"/>
    </source>
</evidence>
<proteinExistence type="predicted"/>
<dbReference type="InterPro" id="IPR037185">
    <property type="entry name" value="EmrE-like"/>
</dbReference>
<protein>
    <recommendedName>
        <fullName evidence="4">DMT family protein</fullName>
    </recommendedName>
</protein>
<evidence type="ECO:0000313" key="3">
    <source>
        <dbReference type="Proteomes" id="UP000198615"/>
    </source>
</evidence>
<comment type="caution">
    <text evidence="2">The sequence shown here is derived from an EMBL/GenBank/DDBJ whole genome shotgun (WGS) entry which is preliminary data.</text>
</comment>
<dbReference type="Pfam" id="PF04342">
    <property type="entry name" value="DMT_6"/>
    <property type="match status" value="1"/>
</dbReference>
<dbReference type="InterPro" id="IPR007437">
    <property type="entry name" value="DUF486"/>
</dbReference>
<dbReference type="PANTHER" id="PTHR38482:SF1">
    <property type="entry name" value="DMT FAMILY PROTEIN"/>
    <property type="match status" value="1"/>
</dbReference>
<accession>A0A8G2BF91</accession>
<dbReference type="PANTHER" id="PTHR38482">
    <property type="entry name" value="DMT FAMILY PROTEIN"/>
    <property type="match status" value="1"/>
</dbReference>
<gene>
    <name evidence="2" type="ORF">SAMN05660686_01012</name>
</gene>
<sequence>MTPTMSYLLPPLMLVASNVFMTFAWYGHLKFKATPLLVVILVSWGIALAEYCLAVPANRIGHGVYSAAQLKTIQEIITIAVFVAFSFLYLKESIAPSQLLGLAMIAGGAALVFFKPWG</sequence>
<feature type="transmembrane region" description="Helical" evidence="1">
    <location>
        <begin position="7"/>
        <end position="27"/>
    </location>
</feature>
<organism evidence="2 3">
    <name type="scientific">Thalassobaculum litoreum DSM 18839</name>
    <dbReference type="NCBI Taxonomy" id="1123362"/>
    <lineage>
        <taxon>Bacteria</taxon>
        <taxon>Pseudomonadati</taxon>
        <taxon>Pseudomonadota</taxon>
        <taxon>Alphaproteobacteria</taxon>
        <taxon>Rhodospirillales</taxon>
        <taxon>Thalassobaculaceae</taxon>
        <taxon>Thalassobaculum</taxon>
    </lineage>
</organism>
<keyword evidence="1" id="KW-0812">Transmembrane</keyword>
<keyword evidence="1" id="KW-1133">Transmembrane helix</keyword>
<evidence type="ECO:0000313" key="2">
    <source>
        <dbReference type="EMBL" id="SDF31507.1"/>
    </source>
</evidence>
<keyword evidence="3" id="KW-1185">Reference proteome</keyword>
<dbReference type="AlphaFoldDB" id="A0A8G2BF91"/>
<name>A0A8G2BF91_9PROT</name>
<feature type="transmembrane region" description="Helical" evidence="1">
    <location>
        <begin position="73"/>
        <end position="90"/>
    </location>
</feature>
<dbReference type="SUPFAM" id="SSF103481">
    <property type="entry name" value="Multidrug resistance efflux transporter EmrE"/>
    <property type="match status" value="1"/>
</dbReference>
<dbReference type="RefSeq" id="WP_245701916.1">
    <property type="nucleotide sequence ID" value="NZ_FNBW01000002.1"/>
</dbReference>
<feature type="transmembrane region" description="Helical" evidence="1">
    <location>
        <begin position="96"/>
        <end position="114"/>
    </location>
</feature>